<evidence type="ECO:0000256" key="1">
    <source>
        <dbReference type="SAM" id="MobiDB-lite"/>
    </source>
</evidence>
<keyword evidence="2" id="KW-0812">Transmembrane</keyword>
<evidence type="ECO:0000256" key="2">
    <source>
        <dbReference type="SAM" id="Phobius"/>
    </source>
</evidence>
<proteinExistence type="predicted"/>
<accession>A0A8S1HR94</accession>
<dbReference type="Proteomes" id="UP000835052">
    <property type="component" value="Unassembled WGS sequence"/>
</dbReference>
<feature type="transmembrane region" description="Helical" evidence="2">
    <location>
        <begin position="48"/>
        <end position="69"/>
    </location>
</feature>
<feature type="region of interest" description="Disordered" evidence="1">
    <location>
        <begin position="1"/>
        <end position="43"/>
    </location>
</feature>
<feature type="region of interest" description="Disordered" evidence="1">
    <location>
        <begin position="91"/>
        <end position="132"/>
    </location>
</feature>
<evidence type="ECO:0000313" key="4">
    <source>
        <dbReference type="Proteomes" id="UP000835052"/>
    </source>
</evidence>
<comment type="caution">
    <text evidence="3">The sequence shown here is derived from an EMBL/GenBank/DDBJ whole genome shotgun (WGS) entry which is preliminary data.</text>
</comment>
<evidence type="ECO:0000313" key="3">
    <source>
        <dbReference type="EMBL" id="CAD6198312.1"/>
    </source>
</evidence>
<keyword evidence="2" id="KW-0472">Membrane</keyword>
<keyword evidence="4" id="KW-1185">Reference proteome</keyword>
<sequence>MRCSAVSVHEASFDSRSHKSAQRHSGMSFGEIPSRAGVSKSKRRSQSVMRVSLVLLLAFALVVPTEAFLEILSDLFVKPLVRMGQAIGIVKTPPPPEPEPEPALPPQMAPGQGPYMGPPQGANTPAPRSKGSFHSKLQTAFVLASANFIRVALF</sequence>
<keyword evidence="2" id="KW-1133">Transmembrane helix</keyword>
<organism evidence="3 4">
    <name type="scientific">Caenorhabditis auriculariae</name>
    <dbReference type="NCBI Taxonomy" id="2777116"/>
    <lineage>
        <taxon>Eukaryota</taxon>
        <taxon>Metazoa</taxon>
        <taxon>Ecdysozoa</taxon>
        <taxon>Nematoda</taxon>
        <taxon>Chromadorea</taxon>
        <taxon>Rhabditida</taxon>
        <taxon>Rhabditina</taxon>
        <taxon>Rhabditomorpha</taxon>
        <taxon>Rhabditoidea</taxon>
        <taxon>Rhabditidae</taxon>
        <taxon>Peloderinae</taxon>
        <taxon>Caenorhabditis</taxon>
    </lineage>
</organism>
<name>A0A8S1HR94_9PELO</name>
<gene>
    <name evidence="3" type="ORF">CAUJ_LOCUS14218</name>
</gene>
<reference evidence="3" key="1">
    <citation type="submission" date="2020-10" db="EMBL/GenBank/DDBJ databases">
        <authorList>
            <person name="Kikuchi T."/>
        </authorList>
    </citation>
    <scope>NUCLEOTIDE SEQUENCE</scope>
    <source>
        <strain evidence="3">NKZ352</strain>
    </source>
</reference>
<feature type="compositionally biased region" description="Pro residues" evidence="1">
    <location>
        <begin position="92"/>
        <end position="108"/>
    </location>
</feature>
<protein>
    <recommendedName>
        <fullName evidence="5">Transmembrane protein</fullName>
    </recommendedName>
</protein>
<dbReference type="EMBL" id="CAJGYM010000122">
    <property type="protein sequence ID" value="CAD6198312.1"/>
    <property type="molecule type" value="Genomic_DNA"/>
</dbReference>
<dbReference type="AlphaFoldDB" id="A0A8S1HR94"/>
<evidence type="ECO:0008006" key="5">
    <source>
        <dbReference type="Google" id="ProtNLM"/>
    </source>
</evidence>
<feature type="compositionally biased region" description="Low complexity" evidence="1">
    <location>
        <begin position="109"/>
        <end position="122"/>
    </location>
</feature>